<dbReference type="Pfam" id="PF00756">
    <property type="entry name" value="Esterase"/>
    <property type="match status" value="1"/>
</dbReference>
<dbReference type="GO" id="GO:0016788">
    <property type="term" value="F:hydrolase activity, acting on ester bonds"/>
    <property type="evidence" value="ECO:0007669"/>
    <property type="project" value="TreeGrafter"/>
</dbReference>
<keyword evidence="4" id="KW-1185">Reference proteome</keyword>
<dbReference type="EMBL" id="JACHEG010000008">
    <property type="protein sequence ID" value="MBB6165147.1"/>
    <property type="molecule type" value="Genomic_DNA"/>
</dbReference>
<sequence>MLIVSRHKDSLVAGSEVWMVKPEHIDDILRICITSPRYLPEGKRCGAVIATDAELSAGALISTIRSCAVGLDLPPLLAVSIGYPLDAAPPFVLRRNRDLTPTAWPAFASATPCLTGLSETFATGEGEAFLAFIDEELRPALAEHFPIDPDDVTLTGQSFGGLFVLSALVRRPNAFRRYLAVSPSLWWDDGAVLRMAERAAVTFPAPSATVYMCIGELENKARFGAQFAAVKSQLPSAMQKADMMGDMFVMQRLLQPWVGTQFSIEAHVFPEESHESIMGAALSRGLRRLYGNL</sequence>
<dbReference type="Proteomes" id="UP000547879">
    <property type="component" value="Unassembled WGS sequence"/>
</dbReference>
<protein>
    <recommendedName>
        <fullName evidence="5">Alpha/beta hydrolase</fullName>
    </recommendedName>
</protein>
<keyword evidence="2" id="KW-0378">Hydrolase</keyword>
<dbReference type="AlphaFoldDB" id="A0A7X0D259"/>
<evidence type="ECO:0000313" key="3">
    <source>
        <dbReference type="EMBL" id="MBB6165147.1"/>
    </source>
</evidence>
<dbReference type="SUPFAM" id="SSF53474">
    <property type="entry name" value="alpha/beta-Hydrolases"/>
    <property type="match status" value="1"/>
</dbReference>
<evidence type="ECO:0008006" key="5">
    <source>
        <dbReference type="Google" id="ProtNLM"/>
    </source>
</evidence>
<dbReference type="PANTHER" id="PTHR40841:SF2">
    <property type="entry name" value="SIDEROPHORE-DEGRADING ESTERASE (EUROFUNG)"/>
    <property type="match status" value="1"/>
</dbReference>
<dbReference type="InterPro" id="IPR052558">
    <property type="entry name" value="Siderophore_Hydrolase_D"/>
</dbReference>
<comment type="similarity">
    <text evidence="1">Belongs to the esterase D family.</text>
</comment>
<evidence type="ECO:0000256" key="2">
    <source>
        <dbReference type="ARBA" id="ARBA00022801"/>
    </source>
</evidence>
<evidence type="ECO:0000313" key="4">
    <source>
        <dbReference type="Proteomes" id="UP000547879"/>
    </source>
</evidence>
<comment type="caution">
    <text evidence="3">The sequence shown here is derived from an EMBL/GenBank/DDBJ whole genome shotgun (WGS) entry which is preliminary data.</text>
</comment>
<dbReference type="InterPro" id="IPR029058">
    <property type="entry name" value="AB_hydrolase_fold"/>
</dbReference>
<organism evidence="3 4">
    <name type="scientific">Rhizobium wenxiniae</name>
    <dbReference type="NCBI Taxonomy" id="1737357"/>
    <lineage>
        <taxon>Bacteria</taxon>
        <taxon>Pseudomonadati</taxon>
        <taxon>Pseudomonadota</taxon>
        <taxon>Alphaproteobacteria</taxon>
        <taxon>Hyphomicrobiales</taxon>
        <taxon>Rhizobiaceae</taxon>
        <taxon>Rhizobium/Agrobacterium group</taxon>
        <taxon>Rhizobium</taxon>
    </lineage>
</organism>
<reference evidence="3 4" key="1">
    <citation type="submission" date="2020-08" db="EMBL/GenBank/DDBJ databases">
        <title>Genomic Encyclopedia of Type Strains, Phase IV (KMG-IV): sequencing the most valuable type-strain genomes for metagenomic binning, comparative biology and taxonomic classification.</title>
        <authorList>
            <person name="Goeker M."/>
        </authorList>
    </citation>
    <scope>NUCLEOTIDE SEQUENCE [LARGE SCALE GENOMIC DNA]</scope>
    <source>
        <strain evidence="3 4">DSM 100734</strain>
    </source>
</reference>
<dbReference type="Gene3D" id="3.40.50.1820">
    <property type="entry name" value="alpha/beta hydrolase"/>
    <property type="match status" value="1"/>
</dbReference>
<accession>A0A7X0D259</accession>
<evidence type="ECO:0000256" key="1">
    <source>
        <dbReference type="ARBA" id="ARBA00005622"/>
    </source>
</evidence>
<dbReference type="InterPro" id="IPR000801">
    <property type="entry name" value="Esterase-like"/>
</dbReference>
<proteinExistence type="inferred from homology"/>
<name>A0A7X0D259_9HYPH</name>
<dbReference type="PANTHER" id="PTHR40841">
    <property type="entry name" value="SIDEROPHORE TRIACETYLFUSARININE C ESTERASE"/>
    <property type="match status" value="1"/>
</dbReference>
<gene>
    <name evidence="3" type="ORF">HNQ72_004993</name>
</gene>
<dbReference type="RefSeq" id="WP_183996198.1">
    <property type="nucleotide sequence ID" value="NZ_BMHW01000009.1"/>
</dbReference>